<comment type="caution">
    <text evidence="2">The sequence shown here is derived from an EMBL/GenBank/DDBJ whole genome shotgun (WGS) entry which is preliminary data.</text>
</comment>
<reference evidence="3" key="1">
    <citation type="journal article" date="2019" name="Int. J. Syst. Evol. Microbiol.">
        <title>The Global Catalogue of Microorganisms (GCM) 10K type strain sequencing project: providing services to taxonomists for standard genome sequencing and annotation.</title>
        <authorList>
            <consortium name="The Broad Institute Genomics Platform"/>
            <consortium name="The Broad Institute Genome Sequencing Center for Infectious Disease"/>
            <person name="Wu L."/>
            <person name="Ma J."/>
        </authorList>
    </citation>
    <scope>NUCLEOTIDE SEQUENCE [LARGE SCALE GENOMIC DNA]</scope>
    <source>
        <strain evidence="3">CGMCC 4.7106</strain>
    </source>
</reference>
<gene>
    <name evidence="2" type="ORF">ACFSSA_05390</name>
</gene>
<dbReference type="EMBL" id="JBHUIT010000003">
    <property type="protein sequence ID" value="MFD2256104.1"/>
    <property type="molecule type" value="Genomic_DNA"/>
</dbReference>
<organism evidence="2 3">
    <name type="scientific">Luteolibacter algae</name>
    <dbReference type="NCBI Taxonomy" id="454151"/>
    <lineage>
        <taxon>Bacteria</taxon>
        <taxon>Pseudomonadati</taxon>
        <taxon>Verrucomicrobiota</taxon>
        <taxon>Verrucomicrobiia</taxon>
        <taxon>Verrucomicrobiales</taxon>
        <taxon>Verrucomicrobiaceae</taxon>
        <taxon>Luteolibacter</taxon>
    </lineage>
</organism>
<dbReference type="CDD" id="cd03801">
    <property type="entry name" value="GT4_PimA-like"/>
    <property type="match status" value="1"/>
</dbReference>
<dbReference type="PANTHER" id="PTHR45947">
    <property type="entry name" value="SULFOQUINOVOSYL TRANSFERASE SQD2"/>
    <property type="match status" value="1"/>
</dbReference>
<keyword evidence="2" id="KW-0328">Glycosyltransferase</keyword>
<protein>
    <submittedName>
        <fullName evidence="2">Glycosyltransferase family 4 protein</fullName>
        <ecNumber evidence="2">2.4.-.-</ecNumber>
    </submittedName>
</protein>
<dbReference type="Pfam" id="PF00534">
    <property type="entry name" value="Glycos_transf_1"/>
    <property type="match status" value="1"/>
</dbReference>
<dbReference type="SUPFAM" id="SSF53756">
    <property type="entry name" value="UDP-Glycosyltransferase/glycogen phosphorylase"/>
    <property type="match status" value="1"/>
</dbReference>
<name>A0ABW5D6X8_9BACT</name>
<keyword evidence="2" id="KW-0808">Transferase</keyword>
<dbReference type="Proteomes" id="UP001597375">
    <property type="component" value="Unassembled WGS sequence"/>
</dbReference>
<dbReference type="InterPro" id="IPR001296">
    <property type="entry name" value="Glyco_trans_1"/>
</dbReference>
<dbReference type="PANTHER" id="PTHR45947:SF3">
    <property type="entry name" value="SULFOQUINOVOSYL TRANSFERASE SQD2"/>
    <property type="match status" value="1"/>
</dbReference>
<evidence type="ECO:0000313" key="2">
    <source>
        <dbReference type="EMBL" id="MFD2256104.1"/>
    </source>
</evidence>
<feature type="domain" description="Glycosyl transferase family 1" evidence="1">
    <location>
        <begin position="178"/>
        <end position="345"/>
    </location>
</feature>
<keyword evidence="3" id="KW-1185">Reference proteome</keyword>
<dbReference type="Gene3D" id="3.40.50.2000">
    <property type="entry name" value="Glycogen Phosphorylase B"/>
    <property type="match status" value="2"/>
</dbReference>
<dbReference type="RefSeq" id="WP_386819045.1">
    <property type="nucleotide sequence ID" value="NZ_JBHUIT010000003.1"/>
</dbReference>
<evidence type="ECO:0000313" key="3">
    <source>
        <dbReference type="Proteomes" id="UP001597375"/>
    </source>
</evidence>
<proteinExistence type="predicted"/>
<dbReference type="EC" id="2.4.-.-" evidence="2"/>
<sequence>MKINLCILQGAFLPVPPCFGGAVEKRWFILAQELVNLGCNVTHISKMIDGYPTEEHINGVRHVRVKGFDTPSNSIVLKMMDFFYSRRAVKMIPRDIDVVVTNSFFSPILLPTRLRSKVYVDVARMPKGQMKLYNTAAKLRGNSTPVAEAIKNELPLVDHDRVTMVPNPLPFVPSESSPPYSEKSGLLYCGRIHPEKGIELCIDALRLIESPPELRIVGPWRTDQGGGGEVFYQKLKRKAEGLPVTFIDPIFSIEDLNLEYKRAAGFVYPSLAEKGETFGLAPLEAMAWGCVPIVSDLACFKDFIKNGSNGLIFNHRTERADIELADAIGRLLSSPELSEIMSQQALNVRVSHSVNAIAKRFLEDFKKICKPMNK</sequence>
<evidence type="ECO:0000259" key="1">
    <source>
        <dbReference type="Pfam" id="PF00534"/>
    </source>
</evidence>
<dbReference type="InterPro" id="IPR050194">
    <property type="entry name" value="Glycosyltransferase_grp1"/>
</dbReference>
<dbReference type="GO" id="GO:0016757">
    <property type="term" value="F:glycosyltransferase activity"/>
    <property type="evidence" value="ECO:0007669"/>
    <property type="project" value="UniProtKB-KW"/>
</dbReference>
<accession>A0ABW5D6X8</accession>